<feature type="domain" description="C2H2-type" evidence="7">
    <location>
        <begin position="793"/>
        <end position="820"/>
    </location>
</feature>
<dbReference type="SUPFAM" id="SSF57667">
    <property type="entry name" value="beta-beta-alpha zinc fingers"/>
    <property type="match status" value="11"/>
</dbReference>
<keyword evidence="1" id="KW-0479">Metal-binding</keyword>
<dbReference type="Gene3D" id="3.30.160.60">
    <property type="entry name" value="Classic Zinc Finger"/>
    <property type="match status" value="15"/>
</dbReference>
<evidence type="ECO:0000256" key="3">
    <source>
        <dbReference type="ARBA" id="ARBA00022771"/>
    </source>
</evidence>
<dbReference type="Pfam" id="PF12756">
    <property type="entry name" value="zf-C2H2_2"/>
    <property type="match status" value="1"/>
</dbReference>
<proteinExistence type="predicted"/>
<dbReference type="PROSITE" id="PS50157">
    <property type="entry name" value="ZINC_FINGER_C2H2_2"/>
    <property type="match status" value="20"/>
</dbReference>
<dbReference type="OMA" id="CHLATHN"/>
<feature type="domain" description="C2H2-type" evidence="7">
    <location>
        <begin position="1163"/>
        <end position="1191"/>
    </location>
</feature>
<evidence type="ECO:0000256" key="6">
    <source>
        <dbReference type="SAM" id="MobiDB-lite"/>
    </source>
</evidence>
<dbReference type="SMART" id="SM00355">
    <property type="entry name" value="ZnF_C2H2"/>
    <property type="match status" value="32"/>
</dbReference>
<feature type="domain" description="C2H2-type" evidence="7">
    <location>
        <begin position="1192"/>
        <end position="1220"/>
    </location>
</feature>
<feature type="domain" description="C2H2-type" evidence="7">
    <location>
        <begin position="950"/>
        <end position="977"/>
    </location>
</feature>
<evidence type="ECO:0000256" key="4">
    <source>
        <dbReference type="ARBA" id="ARBA00022833"/>
    </source>
</evidence>
<reference evidence="8 10" key="2">
    <citation type="journal article" date="2013" name="Nature">
        <title>Insights into bilaterian evolution from three spiralian genomes.</title>
        <authorList>
            <person name="Simakov O."/>
            <person name="Marletaz F."/>
            <person name="Cho S.J."/>
            <person name="Edsinger-Gonzales E."/>
            <person name="Havlak P."/>
            <person name="Hellsten U."/>
            <person name="Kuo D.H."/>
            <person name="Larsson T."/>
            <person name="Lv J."/>
            <person name="Arendt D."/>
            <person name="Savage R."/>
            <person name="Osoegawa K."/>
            <person name="de Jong P."/>
            <person name="Grimwood J."/>
            <person name="Chapman J.A."/>
            <person name="Shapiro H."/>
            <person name="Aerts A."/>
            <person name="Otillar R.P."/>
            <person name="Terry A.Y."/>
            <person name="Boore J.L."/>
            <person name="Grigoriev I.V."/>
            <person name="Lindberg D.R."/>
            <person name="Seaver E.C."/>
            <person name="Weisblat D.A."/>
            <person name="Putnam N.H."/>
            <person name="Rokhsar D.S."/>
        </authorList>
    </citation>
    <scope>NUCLEOTIDE SEQUENCE</scope>
    <source>
        <strain evidence="8 10">I ESC-2004</strain>
    </source>
</reference>
<dbReference type="Pfam" id="PF00096">
    <property type="entry name" value="zf-C2H2"/>
    <property type="match status" value="7"/>
</dbReference>
<gene>
    <name evidence="8" type="ORF">CAPTEDRAFT_220354</name>
</gene>
<dbReference type="InterPro" id="IPR013087">
    <property type="entry name" value="Znf_C2H2_type"/>
</dbReference>
<feature type="compositionally biased region" description="Pro residues" evidence="6">
    <location>
        <begin position="545"/>
        <end position="555"/>
    </location>
</feature>
<dbReference type="GO" id="GO:0008270">
    <property type="term" value="F:zinc ion binding"/>
    <property type="evidence" value="ECO:0007669"/>
    <property type="project" value="UniProtKB-KW"/>
</dbReference>
<organism evidence="8">
    <name type="scientific">Capitella teleta</name>
    <name type="common">Polychaete worm</name>
    <dbReference type="NCBI Taxonomy" id="283909"/>
    <lineage>
        <taxon>Eukaryota</taxon>
        <taxon>Metazoa</taxon>
        <taxon>Spiralia</taxon>
        <taxon>Lophotrochozoa</taxon>
        <taxon>Annelida</taxon>
        <taxon>Polychaeta</taxon>
        <taxon>Sedentaria</taxon>
        <taxon>Scolecida</taxon>
        <taxon>Capitellidae</taxon>
        <taxon>Capitella</taxon>
    </lineage>
</organism>
<keyword evidence="10" id="KW-1185">Reference proteome</keyword>
<dbReference type="Proteomes" id="UP000014760">
    <property type="component" value="Unassembled WGS sequence"/>
</dbReference>
<dbReference type="EMBL" id="AMQN01005639">
    <property type="status" value="NOT_ANNOTATED_CDS"/>
    <property type="molecule type" value="Genomic_DNA"/>
</dbReference>
<keyword evidence="4" id="KW-0862">Zinc</keyword>
<dbReference type="FunFam" id="3.30.160.60:FF:000100">
    <property type="entry name" value="Zinc finger 45-like"/>
    <property type="match status" value="1"/>
</dbReference>
<feature type="domain" description="C2H2-type" evidence="7">
    <location>
        <begin position="640"/>
        <end position="667"/>
    </location>
</feature>
<feature type="domain" description="C2H2-type" evidence="7">
    <location>
        <begin position="394"/>
        <end position="422"/>
    </location>
</feature>
<feature type="domain" description="C2H2-type" evidence="7">
    <location>
        <begin position="1062"/>
        <end position="1089"/>
    </location>
</feature>
<feature type="region of interest" description="Disordered" evidence="6">
    <location>
        <begin position="524"/>
        <end position="578"/>
    </location>
</feature>
<dbReference type="InterPro" id="IPR036236">
    <property type="entry name" value="Znf_C2H2_sf"/>
</dbReference>
<sequence length="1261" mass="141714">MTYIKVEPFSREEKHQSPDKMFQCPECREMFATAAGWACHMMEHRNAAPSPPRWEEKPRDTAPFDTPDEIDAAPMQCPLCGHICRGRKDLESHIHKLHVIDKCIKCPVCGARYKKIDDIYPHMKTHGAVPLSPLEVEGAIRMKKGEEKMDEDGKMDCPYCSRKGFSSIGMLNVHIRTMHTGIADHLFSCHVCHVGFASSVTLSEHMKLEHPSLVTSQEQLEIKFPCDYCPLEFTSAETLKQHKTSVHKVSESAPKPVSVVYCSQCTMGFPHIYALAEHMHNVHGYNKKSTNVQAEASPRKEQQTESFICDHCKASFTELHLYQMHLNSQHPDSSLHSCPECPAEFSSEEQRDSHVFLHFLSQTTEYGCTACLKLFPKPDELQKHLMDIHAHHLFRCSLCKEIFDSKVNVQVHFAIKHSNECRLFKCTACCSVFRSEMEWQLHVKVHHLGVSNPYRCLFCKDSFASDAELQSHLDSHKKQFACPVCEEAFHVEYLLDKHMQTKHSAPTASPKTESLITHIKTEAPEPMDYASPPHTSSPRASPMVPKFPGPSPPTPVSYKSPSNRGTPTPPASLGSGSPPLKGDLVHKCDICDVSFCDEGTLQKHRMRDHSISPEMHLMIQEAASSQKVTTPKSHTDKFSQLCVYCNQTFKTKTDLEKHMKTHVTPSNQKCNICDEIFPSASILAEHKLTHCKVVKGNICVVCKVAIKSEEQFYSHAQQHGFQGTNMQCVICRQTLSSMLELQIHGRHHFSASFHTCCVCLKSFDCKDNLISKLNSSGRAYYVCKPCYHGEVDYRCPTCNASLESKAALESHMLQHQRMYQCIKCQQSFNSEQEIQMHVASHVMQEGNVHECFICSCHFESPAKLQCHLIEHTFEGTSTMQCCVCSSVFTSASDIQSHAIEHGMSARQHACNLCSQRFFFSAELKNHVMGHTLKKSPSLTTSQSQLPSHKFQCTECSKTFINQAALSSHLKVHEKKEPGLIKCSICPDVFFGIIELQQHFFSAHSTSLHDNSVLSPAPGTVSPSSSPATKGFNCSECGKEFPSLNSVQGHMRVHSSVSAQKRLHCSLCDKDFASNRNLRLHLRSHTGEKPFVCELCDKRFTRKENRKAHMRSHHGQNGAGVGGAKVSTATSARAFTCPICSKSFIKKLHLKDHMRQHLTQNNMHTCEVCGEMFSHTKHMRRHMILVHNQTPEHSCTVCGATYSSVKELCIHFQKVHNVSEDLLDDIIPDTDSAANSDIDVSNGNGEFPNGYEADKTIPLVLT</sequence>
<dbReference type="InterPro" id="IPR041661">
    <property type="entry name" value="ZN622/Rei1/Reh1_Znf-C2H2"/>
</dbReference>
<dbReference type="OrthoDB" id="10014897at2759"/>
<dbReference type="PANTHER" id="PTHR24379:SF121">
    <property type="entry name" value="C2H2-TYPE DOMAIN-CONTAINING PROTEIN"/>
    <property type="match status" value="1"/>
</dbReference>
<feature type="domain" description="C2H2-type" evidence="7">
    <location>
        <begin position="1031"/>
        <end position="1058"/>
    </location>
</feature>
<feature type="domain" description="C2H2-type" evidence="7">
    <location>
        <begin position="454"/>
        <end position="481"/>
    </location>
</feature>
<feature type="domain" description="C2H2-type" evidence="7">
    <location>
        <begin position="187"/>
        <end position="210"/>
    </location>
</feature>
<feature type="domain" description="C2H2-type" evidence="7">
    <location>
        <begin position="819"/>
        <end position="846"/>
    </location>
</feature>
<dbReference type="FunFam" id="3.30.160.60:FF:000065">
    <property type="entry name" value="B-cell CLL/lymphoma 6, member B"/>
    <property type="match status" value="1"/>
</dbReference>
<evidence type="ECO:0000313" key="9">
    <source>
        <dbReference type="EnsemblMetazoa" id="CapteP220354"/>
    </source>
</evidence>
<evidence type="ECO:0000313" key="10">
    <source>
        <dbReference type="Proteomes" id="UP000014760"/>
    </source>
</evidence>
<dbReference type="HOGENOM" id="CLU_004018_0_0_1"/>
<feature type="domain" description="C2H2-type" evidence="7">
    <location>
        <begin position="366"/>
        <end position="390"/>
    </location>
</feature>
<feature type="domain" description="C2H2-type" evidence="7">
    <location>
        <begin position="22"/>
        <end position="49"/>
    </location>
</feature>
<evidence type="ECO:0000256" key="1">
    <source>
        <dbReference type="ARBA" id="ARBA00022723"/>
    </source>
</evidence>
<dbReference type="FunFam" id="3.30.160.60:FF:001963">
    <property type="entry name" value="Replication initiator 1"/>
    <property type="match status" value="1"/>
</dbReference>
<dbReference type="AlphaFoldDB" id="R7V633"/>
<feature type="domain" description="C2H2-type" evidence="7">
    <location>
        <begin position="908"/>
        <end position="935"/>
    </location>
</feature>
<keyword evidence="2" id="KW-0677">Repeat</keyword>
<name>R7V633_CAPTE</name>
<feature type="domain" description="C2H2-type" evidence="7">
    <location>
        <begin position="260"/>
        <end position="288"/>
    </location>
</feature>
<evidence type="ECO:0000256" key="2">
    <source>
        <dbReference type="ARBA" id="ARBA00022737"/>
    </source>
</evidence>
<feature type="domain" description="C2H2-type" evidence="7">
    <location>
        <begin position="1090"/>
        <end position="1117"/>
    </location>
</feature>
<feature type="domain" description="C2H2-type" evidence="7">
    <location>
        <begin position="480"/>
        <end position="508"/>
    </location>
</feature>
<reference evidence="10" key="1">
    <citation type="submission" date="2012-12" db="EMBL/GenBank/DDBJ databases">
        <authorList>
            <person name="Hellsten U."/>
            <person name="Grimwood J."/>
            <person name="Chapman J.A."/>
            <person name="Shapiro H."/>
            <person name="Aerts A."/>
            <person name="Otillar R.P."/>
            <person name="Terry A.Y."/>
            <person name="Boore J.L."/>
            <person name="Simakov O."/>
            <person name="Marletaz F."/>
            <person name="Cho S.-J."/>
            <person name="Edsinger-Gonzales E."/>
            <person name="Havlak P."/>
            <person name="Kuo D.-H."/>
            <person name="Larsson T."/>
            <person name="Lv J."/>
            <person name="Arendt D."/>
            <person name="Savage R."/>
            <person name="Osoegawa K."/>
            <person name="de Jong P."/>
            <person name="Lindberg D.R."/>
            <person name="Seaver E.C."/>
            <person name="Weisblat D.A."/>
            <person name="Putnam N.H."/>
            <person name="Grigoriev I.V."/>
            <person name="Rokhsar D.S."/>
        </authorList>
    </citation>
    <scope>NUCLEOTIDE SEQUENCE</scope>
    <source>
        <strain evidence="10">I ESC-2004</strain>
    </source>
</reference>
<protein>
    <recommendedName>
        <fullName evidence="7">C2H2-type domain-containing protein</fullName>
    </recommendedName>
</protein>
<evidence type="ECO:0000259" key="7">
    <source>
        <dbReference type="PROSITE" id="PS50157"/>
    </source>
</evidence>
<dbReference type="FunCoup" id="R7V633">
    <property type="interactions" value="318"/>
</dbReference>
<accession>R7V633</accession>
<dbReference type="Pfam" id="PF13912">
    <property type="entry name" value="zf-C2H2_6"/>
    <property type="match status" value="2"/>
</dbReference>
<evidence type="ECO:0000256" key="5">
    <source>
        <dbReference type="PROSITE-ProRule" id="PRU00042"/>
    </source>
</evidence>
<reference evidence="9" key="3">
    <citation type="submission" date="2015-06" db="UniProtKB">
        <authorList>
            <consortium name="EnsemblMetazoa"/>
        </authorList>
    </citation>
    <scope>IDENTIFICATION</scope>
</reference>
<evidence type="ECO:0000313" key="8">
    <source>
        <dbReference type="EMBL" id="ELU11801.1"/>
    </source>
</evidence>
<feature type="domain" description="C2H2-type" evidence="7">
    <location>
        <begin position="224"/>
        <end position="252"/>
    </location>
</feature>
<dbReference type="EnsemblMetazoa" id="CapteT220354">
    <property type="protein sequence ID" value="CapteP220354"/>
    <property type="gene ID" value="CapteG220354"/>
</dbReference>
<dbReference type="EMBL" id="KB296425">
    <property type="protein sequence ID" value="ELU11801.1"/>
    <property type="molecule type" value="Genomic_DNA"/>
</dbReference>
<keyword evidence="3 5" id="KW-0863">Zinc-finger</keyword>
<feature type="domain" description="C2H2-type" evidence="7">
    <location>
        <begin position="586"/>
        <end position="614"/>
    </location>
</feature>
<feature type="domain" description="C2H2-type" evidence="7">
    <location>
        <begin position="1134"/>
        <end position="1161"/>
    </location>
</feature>
<dbReference type="STRING" id="283909.R7V633"/>
<dbReference type="PANTHER" id="PTHR24379">
    <property type="entry name" value="KRAB AND ZINC FINGER DOMAIN-CONTAINING"/>
    <property type="match status" value="1"/>
</dbReference>
<dbReference type="PROSITE" id="PS00028">
    <property type="entry name" value="ZINC_FINGER_C2H2_1"/>
    <property type="match status" value="28"/>
</dbReference>